<dbReference type="EMBL" id="SMAB01000008">
    <property type="protein sequence ID" value="TCS82575.1"/>
    <property type="molecule type" value="Genomic_DNA"/>
</dbReference>
<dbReference type="GO" id="GO:0005886">
    <property type="term" value="C:plasma membrane"/>
    <property type="evidence" value="ECO:0007669"/>
    <property type="project" value="TreeGrafter"/>
</dbReference>
<keyword evidence="7" id="KW-1185">Reference proteome</keyword>
<evidence type="ECO:0000259" key="5">
    <source>
        <dbReference type="PROSITE" id="PS50111"/>
    </source>
</evidence>
<reference evidence="6 7" key="1">
    <citation type="submission" date="2019-03" db="EMBL/GenBank/DDBJ databases">
        <title>Genomic Encyclopedia of Type Strains, Phase IV (KMG-IV): sequencing the most valuable type-strain genomes for metagenomic binning, comparative biology and taxonomic classification.</title>
        <authorList>
            <person name="Goeker M."/>
        </authorList>
    </citation>
    <scope>NUCLEOTIDE SEQUENCE [LARGE SCALE GENOMIC DNA]</scope>
    <source>
        <strain evidence="6 7">DSM 23802</strain>
    </source>
</reference>
<dbReference type="Gene3D" id="1.10.287.950">
    <property type="entry name" value="Methyl-accepting chemotaxis protein"/>
    <property type="match status" value="1"/>
</dbReference>
<dbReference type="RefSeq" id="WP_132768657.1">
    <property type="nucleotide sequence ID" value="NZ_SMAB01000008.1"/>
</dbReference>
<gene>
    <name evidence="6" type="ORF">EDD72_10865</name>
</gene>
<proteinExistence type="inferred from homology"/>
<dbReference type="GO" id="GO:0004888">
    <property type="term" value="F:transmembrane signaling receptor activity"/>
    <property type="evidence" value="ECO:0007669"/>
    <property type="project" value="TreeGrafter"/>
</dbReference>
<keyword evidence="3" id="KW-0807">Transducer</keyword>
<evidence type="ECO:0000256" key="3">
    <source>
        <dbReference type="PROSITE-ProRule" id="PRU00284"/>
    </source>
</evidence>
<comment type="caution">
    <text evidence="6">The sequence shown here is derived from an EMBL/GenBank/DDBJ whole genome shotgun (WGS) entry which is preliminary data.</text>
</comment>
<dbReference type="Proteomes" id="UP000295788">
    <property type="component" value="Unassembled WGS sequence"/>
</dbReference>
<sequence>MSDFAFEKEGFFDEIVQILYEETGQHVNIMGEKGIITASTRPERIGTVHESAKQIMLGLIDEALVTEEEAAQLQGVRAGANLPIEYEGKRIGVIGMTGDPHAIKPIVRIAARTVVLWLKNHEQMIKQQKAAEEVYGQLQNMAATIEELAASSEDFAAFSKQASNEVARGEKQIKDVSIALKIIREIASQSKLIGLNAAIEASRAGEAGRGFSIVANEIRKLASNSEDSVKEIQQTLEQVNQVFTKILLDVQTNEQKANEQSIALQELAKYVEKVEKMMEKLAQNE</sequence>
<keyword evidence="1" id="KW-0145">Chemotaxis</keyword>
<protein>
    <submittedName>
        <fullName evidence="6">Methyl-accepting chemotaxis protein (MCP) signaling protein</fullName>
    </submittedName>
</protein>
<accession>A0A4R3KH99</accession>
<dbReference type="InterPro" id="IPR051310">
    <property type="entry name" value="MCP_chemotaxis"/>
</dbReference>
<organism evidence="6 7">
    <name type="scientific">Tepidibacillus fermentans</name>
    <dbReference type="NCBI Taxonomy" id="1281767"/>
    <lineage>
        <taxon>Bacteria</taxon>
        <taxon>Bacillati</taxon>
        <taxon>Bacillota</taxon>
        <taxon>Bacilli</taxon>
        <taxon>Bacillales</taxon>
        <taxon>Bacillaceae</taxon>
        <taxon>Tepidibacillus</taxon>
    </lineage>
</organism>
<dbReference type="SMART" id="SM00283">
    <property type="entry name" value="MA"/>
    <property type="match status" value="1"/>
</dbReference>
<dbReference type="SUPFAM" id="SSF58104">
    <property type="entry name" value="Methyl-accepting chemotaxis protein (MCP) signaling domain"/>
    <property type="match status" value="1"/>
</dbReference>
<name>A0A4R3KH99_9BACI</name>
<evidence type="ECO:0000256" key="4">
    <source>
        <dbReference type="SAM" id="Coils"/>
    </source>
</evidence>
<dbReference type="PANTHER" id="PTHR43531:SF11">
    <property type="entry name" value="METHYL-ACCEPTING CHEMOTAXIS PROTEIN 3"/>
    <property type="match status" value="1"/>
</dbReference>
<keyword evidence="4" id="KW-0175">Coiled coil</keyword>
<evidence type="ECO:0000256" key="1">
    <source>
        <dbReference type="ARBA" id="ARBA00022500"/>
    </source>
</evidence>
<feature type="coiled-coil region" evidence="4">
    <location>
        <begin position="222"/>
        <end position="284"/>
    </location>
</feature>
<evidence type="ECO:0000313" key="7">
    <source>
        <dbReference type="Proteomes" id="UP000295788"/>
    </source>
</evidence>
<dbReference type="PROSITE" id="PS50111">
    <property type="entry name" value="CHEMOTAXIS_TRANSDUC_2"/>
    <property type="match status" value="1"/>
</dbReference>
<dbReference type="PANTHER" id="PTHR43531">
    <property type="entry name" value="PROTEIN ICFG"/>
    <property type="match status" value="1"/>
</dbReference>
<dbReference type="InterPro" id="IPR004089">
    <property type="entry name" value="MCPsignal_dom"/>
</dbReference>
<feature type="domain" description="Methyl-accepting transducer" evidence="5">
    <location>
        <begin position="160"/>
        <end position="285"/>
    </location>
</feature>
<evidence type="ECO:0000313" key="6">
    <source>
        <dbReference type="EMBL" id="TCS82575.1"/>
    </source>
</evidence>
<dbReference type="OrthoDB" id="9807021at2"/>
<dbReference type="GO" id="GO:0007165">
    <property type="term" value="P:signal transduction"/>
    <property type="evidence" value="ECO:0007669"/>
    <property type="project" value="UniProtKB-KW"/>
</dbReference>
<comment type="similarity">
    <text evidence="2">Belongs to the methyl-accepting chemotaxis (MCP) protein family.</text>
</comment>
<dbReference type="Pfam" id="PF00015">
    <property type="entry name" value="MCPsignal"/>
    <property type="match status" value="1"/>
</dbReference>
<dbReference type="Pfam" id="PF05651">
    <property type="entry name" value="Diacid_rec"/>
    <property type="match status" value="1"/>
</dbReference>
<dbReference type="InterPro" id="IPR008599">
    <property type="entry name" value="Diacid_rec"/>
</dbReference>
<dbReference type="GO" id="GO:0006935">
    <property type="term" value="P:chemotaxis"/>
    <property type="evidence" value="ECO:0007669"/>
    <property type="project" value="UniProtKB-KW"/>
</dbReference>
<evidence type="ECO:0000256" key="2">
    <source>
        <dbReference type="ARBA" id="ARBA00029447"/>
    </source>
</evidence>
<dbReference type="AlphaFoldDB" id="A0A4R3KH99"/>